<accession>A0A5J4RPK4</accession>
<sequence>MKIFTYYTGNAFLNNALMTIEALMKANSVEKVTTGKLIELFHEPIKGFSLLEINLMMKNYTMIFGRNSLLCNYDNKIKGDAYNKLMLNIFNGYECDGDNVCAISGLRFNRTFETFMKEMLIEIDPSGAQKKDITINRGWFPLIGGLGSDAQALPQAQFTYKIHPICIAILQFLPLSSLVYKRGLLLVDSCNYSFARRYVAENVNKVKERIEFFTYEQQQIDNIKDTKGNYLLKAIDLIAKMEDLYGNYFDLNLWSYSNSGTGANCEIDRIPNEFLRKLVRLRQKSAIGEEVKRILCDKNANSFIEAFQNKEDWWGLYPTSKYKGVSPEFFEAYYEEIGLGYKIQYAKYIAYLISKYQTKSFGKYLKKSDAYENNSYHIDLYSVFFKATEEGLWDWKHQIKILDVPNQLPLILSYKALHQVIHFFYQAYKSKDFPIKQIEDIDETEIQYNVTWLCNWLVSLIFNDSKSKRLVKDLKNLSYTSYSLVSFHSLFLRNAERESVNMDVIFSSFYTNEGKYTDAGIKKLLRIYFSQSDEEKKEKKEVNWEKKEVPNDFKSWFEVIDNFAYDYIVYRLYRLTKNTEFAVDAKTYDRLWRDISDIPNDNRFIIWIEDVINKLNDYQEENKRMKWNEEDLLYNPLGERSVSFVSFLIRLSFKKLFYKYVIKK</sequence>
<protein>
    <submittedName>
        <fullName evidence="1">Uncharacterized protein</fullName>
    </submittedName>
</protein>
<dbReference type="EMBL" id="SNRY01000931">
    <property type="protein sequence ID" value="KAA6335070.1"/>
    <property type="molecule type" value="Genomic_DNA"/>
</dbReference>
<name>A0A5J4RPK4_9ZZZZ</name>
<comment type="caution">
    <text evidence="1">The sequence shown here is derived from an EMBL/GenBank/DDBJ whole genome shotgun (WGS) entry which is preliminary data.</text>
</comment>
<gene>
    <name evidence="1" type="ORF">EZS27_016671</name>
</gene>
<evidence type="ECO:0000313" key="1">
    <source>
        <dbReference type="EMBL" id="KAA6335070.1"/>
    </source>
</evidence>
<proteinExistence type="predicted"/>
<reference evidence="1" key="1">
    <citation type="submission" date="2019-03" db="EMBL/GenBank/DDBJ databases">
        <title>Single cell metagenomics reveals metabolic interactions within the superorganism composed of flagellate Streblomastix strix and complex community of Bacteroidetes bacteria on its surface.</title>
        <authorList>
            <person name="Treitli S.C."/>
            <person name="Kolisko M."/>
            <person name="Husnik F."/>
            <person name="Keeling P."/>
            <person name="Hampl V."/>
        </authorList>
    </citation>
    <scope>NUCLEOTIDE SEQUENCE</scope>
    <source>
        <strain evidence="1">STM</strain>
    </source>
</reference>
<organism evidence="1">
    <name type="scientific">termite gut metagenome</name>
    <dbReference type="NCBI Taxonomy" id="433724"/>
    <lineage>
        <taxon>unclassified sequences</taxon>
        <taxon>metagenomes</taxon>
        <taxon>organismal metagenomes</taxon>
    </lineage>
</organism>
<dbReference type="AlphaFoldDB" id="A0A5J4RPK4"/>